<name>A0A7J7N1I9_9MAGN</name>
<gene>
    <name evidence="3" type="ORF">GIB67_041926</name>
</gene>
<sequence>MATTVSVSSIRCSLFSLNTNTLQPSLSNNISFSKKTHFSSVRRTKITHTSVITGVSAQPHSVISCLESKLSESVIKEAGIDIQLPRRSLMVKFTCNSCGQRTERMVNRLAYERGTVFVQITYCSWLPPPRNVWQLSTNGSYCDQHGGYGALLRNNKGELLYAYNGTEGPVSVTYNEMMAIYKGLLWLLSRELLYAYNGTVEPVSVTYNEMMTIYKGLLWLLSRELQGFGWLLILALCELVIYPNTVPTDLRVLLDRDVVCAGCLKHHKLVDNLGLVVEYDLRDTELNAVEE</sequence>
<dbReference type="GO" id="GO:0008270">
    <property type="term" value="F:zinc ion binding"/>
    <property type="evidence" value="ECO:0007669"/>
    <property type="project" value="UniProtKB-KW"/>
</dbReference>
<dbReference type="GO" id="GO:0051087">
    <property type="term" value="F:protein-folding chaperone binding"/>
    <property type="evidence" value="ECO:0007669"/>
    <property type="project" value="TreeGrafter"/>
</dbReference>
<dbReference type="PROSITE" id="PS51501">
    <property type="entry name" value="ZF_DNL"/>
    <property type="match status" value="1"/>
</dbReference>
<evidence type="ECO:0000259" key="2">
    <source>
        <dbReference type="PROSITE" id="PS51501"/>
    </source>
</evidence>
<dbReference type="GO" id="GO:0030150">
    <property type="term" value="P:protein import into mitochondrial matrix"/>
    <property type="evidence" value="ECO:0007669"/>
    <property type="project" value="TreeGrafter"/>
</dbReference>
<feature type="domain" description="DNL-type" evidence="2">
    <location>
        <begin position="84"/>
        <end position="185"/>
    </location>
</feature>
<comment type="caution">
    <text evidence="3">The sequence shown here is derived from an EMBL/GenBank/DDBJ whole genome shotgun (WGS) entry which is preliminary data.</text>
</comment>
<dbReference type="PANTHER" id="PTHR20922:SF19">
    <property type="entry name" value="F24J5.3"/>
    <property type="match status" value="1"/>
</dbReference>
<dbReference type="OrthoDB" id="512667at2759"/>
<dbReference type="Proteomes" id="UP000541444">
    <property type="component" value="Unassembled WGS sequence"/>
</dbReference>
<dbReference type="GO" id="GO:0006457">
    <property type="term" value="P:protein folding"/>
    <property type="evidence" value="ECO:0007669"/>
    <property type="project" value="TreeGrafter"/>
</dbReference>
<dbReference type="SUPFAM" id="SSF53098">
    <property type="entry name" value="Ribonuclease H-like"/>
    <property type="match status" value="1"/>
</dbReference>
<keyword evidence="1" id="KW-0863">Zinc-finger</keyword>
<dbReference type="GO" id="GO:0050821">
    <property type="term" value="P:protein stabilization"/>
    <property type="evidence" value="ECO:0007669"/>
    <property type="project" value="TreeGrafter"/>
</dbReference>
<protein>
    <recommendedName>
        <fullName evidence="2">DNL-type domain-containing protein</fullName>
    </recommendedName>
</protein>
<proteinExistence type="predicted"/>
<dbReference type="InterPro" id="IPR007853">
    <property type="entry name" value="Znf_DNL-typ"/>
</dbReference>
<keyword evidence="1" id="KW-0862">Zinc</keyword>
<keyword evidence="4" id="KW-1185">Reference proteome</keyword>
<evidence type="ECO:0000313" key="3">
    <source>
        <dbReference type="EMBL" id="KAF6160872.1"/>
    </source>
</evidence>
<dbReference type="EMBL" id="JACGCM010001150">
    <property type="protein sequence ID" value="KAF6160872.1"/>
    <property type="molecule type" value="Genomic_DNA"/>
</dbReference>
<dbReference type="GO" id="GO:0005739">
    <property type="term" value="C:mitochondrion"/>
    <property type="evidence" value="ECO:0007669"/>
    <property type="project" value="TreeGrafter"/>
</dbReference>
<dbReference type="InterPro" id="IPR024158">
    <property type="entry name" value="Mt_import_TIM15"/>
</dbReference>
<dbReference type="Pfam" id="PF05180">
    <property type="entry name" value="zf-DNL"/>
    <property type="match status" value="1"/>
</dbReference>
<evidence type="ECO:0000313" key="4">
    <source>
        <dbReference type="Proteomes" id="UP000541444"/>
    </source>
</evidence>
<reference evidence="3 4" key="1">
    <citation type="journal article" date="2020" name="IScience">
        <title>Genome Sequencing of the Endangered Kingdonia uniflora (Circaeasteraceae, Ranunculales) Reveals Potential Mechanisms of Evolutionary Specialization.</title>
        <authorList>
            <person name="Sun Y."/>
            <person name="Deng T."/>
            <person name="Zhang A."/>
            <person name="Moore M.J."/>
            <person name="Landis J.B."/>
            <person name="Lin N."/>
            <person name="Zhang H."/>
            <person name="Zhang X."/>
            <person name="Huang J."/>
            <person name="Zhang X."/>
            <person name="Sun H."/>
            <person name="Wang H."/>
        </authorList>
    </citation>
    <scope>NUCLEOTIDE SEQUENCE [LARGE SCALE GENOMIC DNA]</scope>
    <source>
        <strain evidence="3">TB1705</strain>
        <tissue evidence="3">Leaf</tissue>
    </source>
</reference>
<dbReference type="AlphaFoldDB" id="A0A7J7N1I9"/>
<keyword evidence="1" id="KW-0479">Metal-binding</keyword>
<dbReference type="PANTHER" id="PTHR20922">
    <property type="entry name" value="DNL-TYPE ZINC FINGER PROTEIN"/>
    <property type="match status" value="1"/>
</dbReference>
<evidence type="ECO:0000256" key="1">
    <source>
        <dbReference type="PROSITE-ProRule" id="PRU00834"/>
    </source>
</evidence>
<organism evidence="3 4">
    <name type="scientific">Kingdonia uniflora</name>
    <dbReference type="NCBI Taxonomy" id="39325"/>
    <lineage>
        <taxon>Eukaryota</taxon>
        <taxon>Viridiplantae</taxon>
        <taxon>Streptophyta</taxon>
        <taxon>Embryophyta</taxon>
        <taxon>Tracheophyta</taxon>
        <taxon>Spermatophyta</taxon>
        <taxon>Magnoliopsida</taxon>
        <taxon>Ranunculales</taxon>
        <taxon>Circaeasteraceae</taxon>
        <taxon>Kingdonia</taxon>
    </lineage>
</organism>
<dbReference type="InterPro" id="IPR012337">
    <property type="entry name" value="RNaseH-like_sf"/>
</dbReference>
<accession>A0A7J7N1I9</accession>